<comment type="caution">
    <text evidence="3">The sequence shown here is derived from an EMBL/GenBank/DDBJ whole genome shotgun (WGS) entry which is preliminary data.</text>
</comment>
<dbReference type="PANTHER" id="PTHR11227">
    <property type="entry name" value="WD-REPEAT PROTEIN INTERACTING WITH PHOSPHOINOSIDES WIPI -RELATED"/>
    <property type="match status" value="1"/>
</dbReference>
<keyword evidence="1" id="KW-0853">WD repeat</keyword>
<dbReference type="OrthoDB" id="1667587at2759"/>
<dbReference type="SUPFAM" id="SSF50969">
    <property type="entry name" value="YVTN repeat-like/Quinoprotein amine dehydrogenase"/>
    <property type="match status" value="1"/>
</dbReference>
<accession>A0A835ED69</accession>
<dbReference type="EMBL" id="JACEFO010002121">
    <property type="protein sequence ID" value="KAF8680672.1"/>
    <property type="molecule type" value="Genomic_DNA"/>
</dbReference>
<keyword evidence="2" id="KW-0677">Repeat</keyword>
<dbReference type="InterPro" id="IPR015943">
    <property type="entry name" value="WD40/YVTN_repeat-like_dom_sf"/>
</dbReference>
<evidence type="ECO:0000313" key="3">
    <source>
        <dbReference type="EMBL" id="KAF8680672.1"/>
    </source>
</evidence>
<evidence type="ECO:0000313" key="4">
    <source>
        <dbReference type="Proteomes" id="UP000636709"/>
    </source>
</evidence>
<reference evidence="3" key="1">
    <citation type="submission" date="2020-07" db="EMBL/GenBank/DDBJ databases">
        <title>Genome sequence and genetic diversity analysis of an under-domesticated orphan crop, white fonio (Digitaria exilis).</title>
        <authorList>
            <person name="Bennetzen J.L."/>
            <person name="Chen S."/>
            <person name="Ma X."/>
            <person name="Wang X."/>
            <person name="Yssel A.E.J."/>
            <person name="Chaluvadi S.R."/>
            <person name="Johnson M."/>
            <person name="Gangashetty P."/>
            <person name="Hamidou F."/>
            <person name="Sanogo M.D."/>
            <person name="Zwaenepoel A."/>
            <person name="Wallace J."/>
            <person name="Van De Peer Y."/>
            <person name="Van Deynze A."/>
        </authorList>
    </citation>
    <scope>NUCLEOTIDE SEQUENCE</scope>
    <source>
        <tissue evidence="3">Leaves</tissue>
    </source>
</reference>
<proteinExistence type="predicted"/>
<dbReference type="Gene3D" id="2.130.10.10">
    <property type="entry name" value="YVTN repeat-like/Quinoprotein amine dehydrogenase"/>
    <property type="match status" value="1"/>
</dbReference>
<evidence type="ECO:0000256" key="2">
    <source>
        <dbReference type="ARBA" id="ARBA00022737"/>
    </source>
</evidence>
<name>A0A835ED69_9POAL</name>
<organism evidence="3 4">
    <name type="scientific">Digitaria exilis</name>
    <dbReference type="NCBI Taxonomy" id="1010633"/>
    <lineage>
        <taxon>Eukaryota</taxon>
        <taxon>Viridiplantae</taxon>
        <taxon>Streptophyta</taxon>
        <taxon>Embryophyta</taxon>
        <taxon>Tracheophyta</taxon>
        <taxon>Spermatophyta</taxon>
        <taxon>Magnoliopsida</taxon>
        <taxon>Liliopsida</taxon>
        <taxon>Poales</taxon>
        <taxon>Poaceae</taxon>
        <taxon>PACMAD clade</taxon>
        <taxon>Panicoideae</taxon>
        <taxon>Panicodae</taxon>
        <taxon>Paniceae</taxon>
        <taxon>Anthephorinae</taxon>
        <taxon>Digitaria</taxon>
    </lineage>
</organism>
<dbReference type="AlphaFoldDB" id="A0A835ED69"/>
<gene>
    <name evidence="3" type="ORF">HU200_045707</name>
</gene>
<protein>
    <submittedName>
        <fullName evidence="3">Uncharacterized protein</fullName>
    </submittedName>
</protein>
<dbReference type="Proteomes" id="UP000636709">
    <property type="component" value="Unassembled WGS sequence"/>
</dbReference>
<evidence type="ECO:0000256" key="1">
    <source>
        <dbReference type="ARBA" id="ARBA00022574"/>
    </source>
</evidence>
<sequence length="185" mass="20243">MLDEKASTCAVITQLSVGSQDTFVVRRWKPGYMNFHWRYDERVIQIDAGAAVRAVHVHGDRTVVVHDGRVDVYGPDNDRGVLRRVETRGGKPICAVSRDAPLAFACAGAEVGEAHVERWLGDGESAPLSFAAHSSRLECVAMSWDGRLVATASFKGTIVRVFHAADGKLLHEVRSSSSVAESRWL</sequence>
<keyword evidence="4" id="KW-1185">Reference proteome</keyword>
<dbReference type="InterPro" id="IPR048720">
    <property type="entry name" value="PROPPIN"/>
</dbReference>
<dbReference type="InterPro" id="IPR011044">
    <property type="entry name" value="Quino_amine_DH_bsu"/>
</dbReference>